<accession>A0AA90VHM5</accession>
<dbReference type="RefSeq" id="WP_153097894.1">
    <property type="nucleotide sequence ID" value="NZ_VZBP01000171.1"/>
</dbReference>
<protein>
    <submittedName>
        <fullName evidence="2">Uncharacterized protein</fullName>
    </submittedName>
</protein>
<evidence type="ECO:0000313" key="3">
    <source>
        <dbReference type="Proteomes" id="UP000405805"/>
    </source>
</evidence>
<proteinExistence type="predicted"/>
<dbReference type="EMBL" id="VZBP01000171">
    <property type="protein sequence ID" value="MQO10784.1"/>
    <property type="molecule type" value="Genomic_DNA"/>
</dbReference>
<name>A0AA90VHM5_9BACT</name>
<feature type="coiled-coil region" evidence="1">
    <location>
        <begin position="140"/>
        <end position="167"/>
    </location>
</feature>
<evidence type="ECO:0000256" key="1">
    <source>
        <dbReference type="SAM" id="Coils"/>
    </source>
</evidence>
<gene>
    <name evidence="2" type="ORF">F7D57_13910</name>
</gene>
<evidence type="ECO:0000313" key="2">
    <source>
        <dbReference type="EMBL" id="MQO10784.1"/>
    </source>
</evidence>
<reference evidence="3" key="1">
    <citation type="submission" date="2019-09" db="EMBL/GenBank/DDBJ databases">
        <title>Distinct polysaccharide growth profiles of human intestinal Prevotella copri isolates.</title>
        <authorList>
            <person name="Fehlner-Peach H."/>
            <person name="Magnabosco C."/>
            <person name="Raghavan V."/>
            <person name="Scher J.U."/>
            <person name="Tett A."/>
            <person name="Cox L.M."/>
            <person name="Gottsegen C."/>
            <person name="Watters A."/>
            <person name="Wiltshire- Gordon J.D."/>
            <person name="Segata N."/>
            <person name="Bonneau R."/>
            <person name="Littman D.R."/>
        </authorList>
    </citation>
    <scope>NUCLEOTIDE SEQUENCE [LARGE SCALE GENOMIC DNA]</scope>
    <source>
        <strain evidence="3">iA624</strain>
    </source>
</reference>
<comment type="caution">
    <text evidence="2">The sequence shown here is derived from an EMBL/GenBank/DDBJ whole genome shotgun (WGS) entry which is preliminary data.</text>
</comment>
<dbReference type="AlphaFoldDB" id="A0AA90VHM5"/>
<keyword evidence="1" id="KW-0175">Coiled coil</keyword>
<organism evidence="2 3">
    <name type="scientific">Segatella copri</name>
    <dbReference type="NCBI Taxonomy" id="165179"/>
    <lineage>
        <taxon>Bacteria</taxon>
        <taxon>Pseudomonadati</taxon>
        <taxon>Bacteroidota</taxon>
        <taxon>Bacteroidia</taxon>
        <taxon>Bacteroidales</taxon>
        <taxon>Prevotellaceae</taxon>
        <taxon>Segatella</taxon>
    </lineage>
</organism>
<sequence length="241" mass="27775">MSNLESRMLDIFLSDQLFCSLYPALCIMEEQHQAPSPIKVWMEALQIKQKAEHFCRADLIIGRMFADKSEIEALCEEAVLFYMIITAGREDAQKPTALKDTLAQLLLKHGELWQTLYNEIRKSEEEEELKGYNIDSCDYSKKLNQLVSLMQKELDSLKENNPDLKQAKEVVRIIVDNCMGLTSNTIEGILVPLMSTNEQYNCAFNEEVNRLKEKLGIKTETKINFEKLNDIHDNEQVHIGK</sequence>
<dbReference type="Proteomes" id="UP000405805">
    <property type="component" value="Unassembled WGS sequence"/>
</dbReference>